<comment type="similarity">
    <text evidence="2">Belongs to the metallo-dependent hydrolases superfamily. Adenosine and AMP deaminases family.</text>
</comment>
<evidence type="ECO:0000256" key="2">
    <source>
        <dbReference type="ARBA" id="ARBA00006676"/>
    </source>
</evidence>
<evidence type="ECO:0000256" key="6">
    <source>
        <dbReference type="ARBA" id="ARBA00022833"/>
    </source>
</evidence>
<dbReference type="SUPFAM" id="SSF51556">
    <property type="entry name" value="Metallo-dependent hydrolases"/>
    <property type="match status" value="1"/>
</dbReference>
<sequence length="884" mass="102553">MGKANALMNADRILGCIYTFEDPYALIKRMGEALEADDSDIYERFSFRLKLPTTKFEPTRDNSIRGRILRTYRERYPHDYSADQVNLQLNALNELIQRAGEGWDDLAYLYLLIAREVLTRENRQLEIRHDQLFNWNGYINKVDLNLIIGAYLAQYLDQHEANIEVDQYFPALDNERLESQLQELGLADNHAHLKAAGFVRELNWNGFLQAGFCDASLCQFVKDGALDDLNDRYSVSEQVKFLQSTKVLRILLDTYRPHMTNRYANPEQSIDEVRLHLFQCAVDAWAKSDDKYSEIPFSIWKQNHELVHDEDEVPFCLSVINEERLFLADCFRALIGEQRNSSFFKLVFNLYLMCSNRIKSAFIQDNRGNGFDHFTDAENIKSTFLSAAHINNQMNYESVFEKYTQRPSAKKVELRITPKTSVQEYASEVGALNTAKERIETYHGLLGDRLKTPSYGLIVHFIKFDHRQVRHSESREDTYRKFEIELKNQAQPLIALMTRTSYRSTAQKIVGIDTANLERHNPPEVFGNLYRMFKPIKRLGHFHFTYHVGESFDTLVDGMRHIFEVLWRLQFESGDRLGHALALGMDPEKFYQVQRNQIITEQQSLLDDFAWLYFMIQKFGDAEDFQLLTIIQNQFDEHVTWFNTAVDFQIRFKDYLDFYLLRGTDLSYLLKHVYGLQEPISSLNDIKSIDPQRRNTVLNDLDPSFIAVGNELVEQAVINVQAIRLYVAYMWNPQVYTEGTQTVQLTMNSVLLRVVKRAQRLLQKFVLAKGVAIEANPSSNLKIGYTRKYEELPMLALNRHGLRDNTTLDIPLSINTDDGAVFQTSLAYEYELIAQALIIGGESPESVYDYIGRLQTGSIRQSFVQASTLLHENEEKLEKTKVAK</sequence>
<dbReference type="PANTHER" id="PTHR11409:SF43">
    <property type="entry name" value="ADENOSINE DEAMINASE"/>
    <property type="match status" value="1"/>
</dbReference>
<dbReference type="Pfam" id="PF00962">
    <property type="entry name" value="A_deaminase"/>
    <property type="match status" value="1"/>
</dbReference>
<evidence type="ECO:0000313" key="9">
    <source>
        <dbReference type="Proteomes" id="UP000051790"/>
    </source>
</evidence>
<dbReference type="Proteomes" id="UP000051790">
    <property type="component" value="Unassembled WGS sequence"/>
</dbReference>
<keyword evidence="5" id="KW-0378">Hydrolase</keyword>
<keyword evidence="4" id="KW-0479">Metal-binding</keyword>
<dbReference type="GO" id="GO:0004000">
    <property type="term" value="F:adenosine deaminase activity"/>
    <property type="evidence" value="ECO:0007669"/>
    <property type="project" value="TreeGrafter"/>
</dbReference>
<dbReference type="RefSeq" id="WP_056963893.1">
    <property type="nucleotide sequence ID" value="NZ_AZEU01000160.1"/>
</dbReference>
<dbReference type="GO" id="GO:0006154">
    <property type="term" value="P:adenosine catabolic process"/>
    <property type="evidence" value="ECO:0007669"/>
    <property type="project" value="TreeGrafter"/>
</dbReference>
<protein>
    <recommendedName>
        <fullName evidence="3">adenosine deaminase</fullName>
        <ecNumber evidence="3">3.5.4.4</ecNumber>
    </recommendedName>
</protein>
<dbReference type="GO" id="GO:0046872">
    <property type="term" value="F:metal ion binding"/>
    <property type="evidence" value="ECO:0007669"/>
    <property type="project" value="UniProtKB-KW"/>
</dbReference>
<feature type="domain" description="Adenosine deaminase" evidence="7">
    <location>
        <begin position="762"/>
        <end position="866"/>
    </location>
</feature>
<dbReference type="PATRIC" id="fig|1423769.4.peg.1289"/>
<dbReference type="GO" id="GO:0005829">
    <property type="term" value="C:cytosol"/>
    <property type="evidence" value="ECO:0007669"/>
    <property type="project" value="TreeGrafter"/>
</dbReference>
<name>A0A0R1QNP2_9LACO</name>
<dbReference type="InterPro" id="IPR001365">
    <property type="entry name" value="A_deaminase_dom"/>
</dbReference>
<dbReference type="EMBL" id="AZEU01000160">
    <property type="protein sequence ID" value="KRL44292.1"/>
    <property type="molecule type" value="Genomic_DNA"/>
</dbReference>
<keyword evidence="6" id="KW-0862">Zinc</keyword>
<dbReference type="GO" id="GO:0046103">
    <property type="term" value="P:inosine biosynthetic process"/>
    <property type="evidence" value="ECO:0007669"/>
    <property type="project" value="TreeGrafter"/>
</dbReference>
<organism evidence="8 9">
    <name type="scientific">Lacticaseibacillus manihotivorans DSM 13343 = JCM 12514</name>
    <dbReference type="NCBI Taxonomy" id="1423769"/>
    <lineage>
        <taxon>Bacteria</taxon>
        <taxon>Bacillati</taxon>
        <taxon>Bacillota</taxon>
        <taxon>Bacilli</taxon>
        <taxon>Lactobacillales</taxon>
        <taxon>Lactobacillaceae</taxon>
        <taxon>Lacticaseibacillus</taxon>
    </lineage>
</organism>
<dbReference type="EC" id="3.5.4.4" evidence="3"/>
<dbReference type="InterPro" id="IPR006330">
    <property type="entry name" value="Ado/ade_deaminase"/>
</dbReference>
<dbReference type="AlphaFoldDB" id="A0A0R1QNP2"/>
<reference evidence="8 9" key="1">
    <citation type="journal article" date="2015" name="Genome Announc.">
        <title>Expanding the biotechnology potential of lactobacilli through comparative genomics of 213 strains and associated genera.</title>
        <authorList>
            <person name="Sun Z."/>
            <person name="Harris H.M."/>
            <person name="McCann A."/>
            <person name="Guo C."/>
            <person name="Argimon S."/>
            <person name="Zhang W."/>
            <person name="Yang X."/>
            <person name="Jeffery I.B."/>
            <person name="Cooney J.C."/>
            <person name="Kagawa T.F."/>
            <person name="Liu W."/>
            <person name="Song Y."/>
            <person name="Salvetti E."/>
            <person name="Wrobel A."/>
            <person name="Rasinkangas P."/>
            <person name="Parkhill J."/>
            <person name="Rea M.C."/>
            <person name="O'Sullivan O."/>
            <person name="Ritari J."/>
            <person name="Douillard F.P."/>
            <person name="Paul Ross R."/>
            <person name="Yang R."/>
            <person name="Briner A.E."/>
            <person name="Felis G.E."/>
            <person name="de Vos W.M."/>
            <person name="Barrangou R."/>
            <person name="Klaenhammer T.R."/>
            <person name="Caufield P.W."/>
            <person name="Cui Y."/>
            <person name="Zhang H."/>
            <person name="O'Toole P.W."/>
        </authorList>
    </citation>
    <scope>NUCLEOTIDE SEQUENCE [LARGE SCALE GENOMIC DNA]</scope>
    <source>
        <strain evidence="8 9">DSM 13343</strain>
    </source>
</reference>
<evidence type="ECO:0000259" key="7">
    <source>
        <dbReference type="Pfam" id="PF00962"/>
    </source>
</evidence>
<proteinExistence type="inferred from homology"/>
<accession>A0A0R1QNP2</accession>
<keyword evidence="9" id="KW-1185">Reference proteome</keyword>
<gene>
    <name evidence="8" type="ORF">FD01_GL001193</name>
</gene>
<dbReference type="PANTHER" id="PTHR11409">
    <property type="entry name" value="ADENOSINE DEAMINASE"/>
    <property type="match status" value="1"/>
</dbReference>
<dbReference type="OrthoDB" id="8772092at2"/>
<comment type="caution">
    <text evidence="8">The sequence shown here is derived from an EMBL/GenBank/DDBJ whole genome shotgun (WGS) entry which is preliminary data.</text>
</comment>
<evidence type="ECO:0000256" key="1">
    <source>
        <dbReference type="ARBA" id="ARBA00001947"/>
    </source>
</evidence>
<dbReference type="Gene3D" id="3.20.20.140">
    <property type="entry name" value="Metal-dependent hydrolases"/>
    <property type="match status" value="2"/>
</dbReference>
<evidence type="ECO:0000256" key="3">
    <source>
        <dbReference type="ARBA" id="ARBA00012784"/>
    </source>
</evidence>
<dbReference type="GO" id="GO:0043103">
    <property type="term" value="P:hypoxanthine salvage"/>
    <property type="evidence" value="ECO:0007669"/>
    <property type="project" value="TreeGrafter"/>
</dbReference>
<comment type="cofactor">
    <cofactor evidence="1">
        <name>Zn(2+)</name>
        <dbReference type="ChEBI" id="CHEBI:29105"/>
    </cofactor>
</comment>
<evidence type="ECO:0000256" key="4">
    <source>
        <dbReference type="ARBA" id="ARBA00022723"/>
    </source>
</evidence>
<evidence type="ECO:0000256" key="5">
    <source>
        <dbReference type="ARBA" id="ARBA00022801"/>
    </source>
</evidence>
<dbReference type="InterPro" id="IPR032466">
    <property type="entry name" value="Metal_Hydrolase"/>
</dbReference>
<evidence type="ECO:0000313" key="8">
    <source>
        <dbReference type="EMBL" id="KRL44292.1"/>
    </source>
</evidence>